<dbReference type="EMBL" id="CAJB01000223">
    <property type="protein sequence ID" value="CCH78531.1"/>
    <property type="molecule type" value="Genomic_DNA"/>
</dbReference>
<reference evidence="2 3" key="1">
    <citation type="journal article" date="2013" name="ISME J.">
        <title>A metabolic model for members of the genus Tetrasphaera involved in enhanced biological phosphorus removal.</title>
        <authorList>
            <person name="Kristiansen R."/>
            <person name="Nguyen H.T.T."/>
            <person name="Saunders A.M."/>
            <person name="Nielsen J.L."/>
            <person name="Wimmer R."/>
            <person name="Le V.Q."/>
            <person name="McIlroy S.J."/>
            <person name="Petrovski S."/>
            <person name="Seviour R.J."/>
            <person name="Calteau A."/>
            <person name="Nielsen K.L."/>
            <person name="Nielsen P.H."/>
        </authorList>
    </citation>
    <scope>NUCLEOTIDE SEQUENCE [LARGE SCALE GENOMIC DNA]</scope>
    <source>
        <strain evidence="2 3">T1-X7</strain>
    </source>
</reference>
<dbReference type="STRING" id="1194083.BN12_30057"/>
<comment type="caution">
    <text evidence="2">The sequence shown here is derived from an EMBL/GenBank/DDBJ whole genome shotgun (WGS) entry which is preliminary data.</text>
</comment>
<organism evidence="2 3">
    <name type="scientific">Nostocoides japonicum T1-X7</name>
    <dbReference type="NCBI Taxonomy" id="1194083"/>
    <lineage>
        <taxon>Bacteria</taxon>
        <taxon>Bacillati</taxon>
        <taxon>Actinomycetota</taxon>
        <taxon>Actinomycetes</taxon>
        <taxon>Micrococcales</taxon>
        <taxon>Intrasporangiaceae</taxon>
        <taxon>Nostocoides</taxon>
    </lineage>
</organism>
<evidence type="ECO:0000313" key="2">
    <source>
        <dbReference type="EMBL" id="CCH78531.1"/>
    </source>
</evidence>
<dbReference type="Proteomes" id="UP000035721">
    <property type="component" value="Unassembled WGS sequence"/>
</dbReference>
<feature type="compositionally biased region" description="Basic residues" evidence="1">
    <location>
        <begin position="65"/>
        <end position="86"/>
    </location>
</feature>
<accession>A0A077LXV9</accession>
<evidence type="ECO:0000256" key="1">
    <source>
        <dbReference type="SAM" id="MobiDB-lite"/>
    </source>
</evidence>
<feature type="compositionally biased region" description="Polar residues" evidence="1">
    <location>
        <begin position="21"/>
        <end position="30"/>
    </location>
</feature>
<sequence length="294" mass="33241">MHHPATTREPSPEPRTCGASRWSTCTTGSRSCPGCPGLPWQRRDAARRHHPRGAAGRLSQPGPRLRVRRHRRSRRTLRRPGPRLRRPVLGLPGRRPAHRLLRPPRGHVRHHPRAVPARPRRLGRRSTRLHHRHFPVRHPHRRVHPPNLHGRHRRRPRRDPAHHQPGHGLPARSVHRPAPNHRLGPGPHLPRRRRHRQRAGDPVGRPRTVFHPIARGPHRRPHPPGEEALYALVASLLEAADDDLDIAAITDEAITTQDTLLAELFEFRNIGVPVAPTTGAPKPTAPSGPGSLLR</sequence>
<evidence type="ECO:0000313" key="3">
    <source>
        <dbReference type="Proteomes" id="UP000035721"/>
    </source>
</evidence>
<protein>
    <submittedName>
        <fullName evidence="2">Uncharacterized protein</fullName>
    </submittedName>
</protein>
<gene>
    <name evidence="2" type="ORF">BN12_30057</name>
</gene>
<feature type="compositionally biased region" description="Low complexity" evidence="1">
    <location>
        <begin position="53"/>
        <end position="64"/>
    </location>
</feature>
<dbReference type="AlphaFoldDB" id="A0A077LXV9"/>
<feature type="region of interest" description="Disordered" evidence="1">
    <location>
        <begin position="1"/>
        <end position="225"/>
    </location>
</feature>
<name>A0A077LXV9_9MICO</name>
<feature type="compositionally biased region" description="Basic residues" evidence="1">
    <location>
        <begin position="95"/>
        <end position="157"/>
    </location>
</feature>
<keyword evidence="3" id="KW-1185">Reference proteome</keyword>
<proteinExistence type="predicted"/>